<dbReference type="AlphaFoldDB" id="W9QXE9"/>
<evidence type="ECO:0000256" key="1">
    <source>
        <dbReference type="SAM" id="MobiDB-lite"/>
    </source>
</evidence>
<evidence type="ECO:0000313" key="3">
    <source>
        <dbReference type="Proteomes" id="UP000030645"/>
    </source>
</evidence>
<gene>
    <name evidence="2" type="ORF">L484_019982</name>
</gene>
<dbReference type="PANTHER" id="PTHR47294:SF3">
    <property type="entry name" value="OS08G0431150 PROTEIN"/>
    <property type="match status" value="1"/>
</dbReference>
<dbReference type="eggNOG" id="ENOG502S48M">
    <property type="taxonomic scope" value="Eukaryota"/>
</dbReference>
<dbReference type="SUPFAM" id="SSF55008">
    <property type="entry name" value="HMA, heavy metal-associated domain"/>
    <property type="match status" value="1"/>
</dbReference>
<dbReference type="EMBL" id="KE344319">
    <property type="protein sequence ID" value="EXB56937.1"/>
    <property type="molecule type" value="Genomic_DNA"/>
</dbReference>
<dbReference type="GO" id="GO:0046872">
    <property type="term" value="F:metal ion binding"/>
    <property type="evidence" value="ECO:0007669"/>
    <property type="project" value="InterPro"/>
</dbReference>
<keyword evidence="3" id="KW-1185">Reference proteome</keyword>
<evidence type="ECO:0008006" key="4">
    <source>
        <dbReference type="Google" id="ProtNLM"/>
    </source>
</evidence>
<dbReference type="PANTHER" id="PTHR47294">
    <property type="entry name" value="OS08G0431150 PROTEIN"/>
    <property type="match status" value="1"/>
</dbReference>
<dbReference type="KEGG" id="mnt:21402897"/>
<dbReference type="Gene3D" id="3.30.70.100">
    <property type="match status" value="1"/>
</dbReference>
<sequence length="110" mass="12740">MVMRINIDCNGCYRKVRKALLELHELEDHLIEKKQSRVSVCGRFSPKEIAIKIRNKTNRRVEILDIQEYFTAAADDNVIENQHHHDQKPLSSSRNLESVRNQIETSAAIA</sequence>
<organism evidence="2 3">
    <name type="scientific">Morus notabilis</name>
    <dbReference type="NCBI Taxonomy" id="981085"/>
    <lineage>
        <taxon>Eukaryota</taxon>
        <taxon>Viridiplantae</taxon>
        <taxon>Streptophyta</taxon>
        <taxon>Embryophyta</taxon>
        <taxon>Tracheophyta</taxon>
        <taxon>Spermatophyta</taxon>
        <taxon>Magnoliopsida</taxon>
        <taxon>eudicotyledons</taxon>
        <taxon>Gunneridae</taxon>
        <taxon>Pentapetalae</taxon>
        <taxon>rosids</taxon>
        <taxon>fabids</taxon>
        <taxon>Rosales</taxon>
        <taxon>Moraceae</taxon>
        <taxon>Moreae</taxon>
        <taxon>Morus</taxon>
    </lineage>
</organism>
<feature type="region of interest" description="Disordered" evidence="1">
    <location>
        <begin position="80"/>
        <end position="110"/>
    </location>
</feature>
<protein>
    <recommendedName>
        <fullName evidence="4">HMA domain-containing protein</fullName>
    </recommendedName>
</protein>
<dbReference type="STRING" id="981085.W9QXE9"/>
<accession>W9QXE9</accession>
<name>W9QXE9_9ROSA</name>
<evidence type="ECO:0000313" key="2">
    <source>
        <dbReference type="EMBL" id="EXB56937.1"/>
    </source>
</evidence>
<proteinExistence type="predicted"/>
<dbReference type="Proteomes" id="UP000030645">
    <property type="component" value="Unassembled WGS sequence"/>
</dbReference>
<reference evidence="3" key="1">
    <citation type="submission" date="2013-01" db="EMBL/GenBank/DDBJ databases">
        <title>Draft Genome Sequence of a Mulberry Tree, Morus notabilis C.K. Schneid.</title>
        <authorList>
            <person name="He N."/>
            <person name="Zhao S."/>
        </authorList>
    </citation>
    <scope>NUCLEOTIDE SEQUENCE</scope>
</reference>
<dbReference type="InterPro" id="IPR036163">
    <property type="entry name" value="HMA_dom_sf"/>
</dbReference>
<dbReference type="OrthoDB" id="1889242at2759"/>
<feature type="compositionally biased region" description="Polar residues" evidence="1">
    <location>
        <begin position="89"/>
        <end position="110"/>
    </location>
</feature>